<evidence type="ECO:0000313" key="2">
    <source>
        <dbReference type="Proteomes" id="UP000488956"/>
    </source>
</evidence>
<evidence type="ECO:0000313" key="1">
    <source>
        <dbReference type="EMBL" id="KAE9068092.1"/>
    </source>
</evidence>
<protein>
    <submittedName>
        <fullName evidence="1">Uncharacterized protein</fullName>
    </submittedName>
</protein>
<reference evidence="1 2" key="1">
    <citation type="submission" date="2018-09" db="EMBL/GenBank/DDBJ databases">
        <title>Genomic investigation of the strawberry pathogen Phytophthora fragariae indicates pathogenicity is determined by transcriptional variation in three key races.</title>
        <authorList>
            <person name="Adams T.M."/>
            <person name="Armitage A.D."/>
            <person name="Sobczyk M.K."/>
            <person name="Bates H.J."/>
            <person name="Dunwell J.M."/>
            <person name="Nellist C.F."/>
            <person name="Harrison R.J."/>
        </authorList>
    </citation>
    <scope>NUCLEOTIDE SEQUENCE [LARGE SCALE GENOMIC DNA]</scope>
    <source>
        <strain evidence="1 2">ONT-3</strain>
    </source>
</reference>
<dbReference type="Proteomes" id="UP000488956">
    <property type="component" value="Unassembled WGS sequence"/>
</dbReference>
<sequence length="165" mass="17232">MAGDVASAFRNISIHSNSVYLFAGHIEEDDIIVIELAAPFGWTGSPGFYEIAGGAVAYVHGSHTTDEFPDGMFNYHWVDDHINVAADAGTACDDATGRYGGNGIYANGEDTQGSGNCGGRFRSFVALKEGLSFADGKPPARGNMHPCCKAVSPASAPARESSTPV</sequence>
<dbReference type="AlphaFoldDB" id="A0A6G0JUH9"/>
<proteinExistence type="predicted"/>
<dbReference type="EMBL" id="QXFX01003594">
    <property type="protein sequence ID" value="KAE9068092.1"/>
    <property type="molecule type" value="Genomic_DNA"/>
</dbReference>
<accession>A0A6G0JUH9</accession>
<gene>
    <name evidence="1" type="ORF">PF010_g27203</name>
</gene>
<comment type="caution">
    <text evidence="1">The sequence shown here is derived from an EMBL/GenBank/DDBJ whole genome shotgun (WGS) entry which is preliminary data.</text>
</comment>
<organism evidence="1 2">
    <name type="scientific">Phytophthora fragariae</name>
    <dbReference type="NCBI Taxonomy" id="53985"/>
    <lineage>
        <taxon>Eukaryota</taxon>
        <taxon>Sar</taxon>
        <taxon>Stramenopiles</taxon>
        <taxon>Oomycota</taxon>
        <taxon>Peronosporomycetes</taxon>
        <taxon>Peronosporales</taxon>
        <taxon>Peronosporaceae</taxon>
        <taxon>Phytophthora</taxon>
    </lineage>
</organism>
<name>A0A6G0JUH9_9STRA</name>